<dbReference type="OrthoDB" id="78579at2759"/>
<proteinExistence type="predicted"/>
<gene>
    <name evidence="1" type="ORF">BBP00_00003952</name>
</gene>
<evidence type="ECO:0000313" key="1">
    <source>
        <dbReference type="EMBL" id="RLN63691.1"/>
    </source>
</evidence>
<dbReference type="AlphaFoldDB" id="A0A3F2RT62"/>
<dbReference type="Proteomes" id="UP000277300">
    <property type="component" value="Unassembled WGS sequence"/>
</dbReference>
<comment type="caution">
    <text evidence="1">The sequence shown here is derived from an EMBL/GenBank/DDBJ whole genome shotgun (WGS) entry which is preliminary data.</text>
</comment>
<reference evidence="1 2" key="1">
    <citation type="submission" date="2018-07" db="EMBL/GenBank/DDBJ databases">
        <title>Genome sequencing of oomycete isolates from Chile give support for New Zealand origin for Phytophthora kernoviae and make available the first Nothophytophthora sp. genome.</title>
        <authorList>
            <person name="Studholme D.J."/>
            <person name="Sanfuentes E."/>
            <person name="Panda P."/>
            <person name="Hill R."/>
            <person name="Sambles C."/>
            <person name="Grant M."/>
            <person name="Williams N.M."/>
            <person name="Mcdougal R.L."/>
        </authorList>
    </citation>
    <scope>NUCLEOTIDE SEQUENCE [LARGE SCALE GENOMIC DNA]</scope>
    <source>
        <strain evidence="1">Chile6</strain>
    </source>
</reference>
<accession>A0A3F2RT62</accession>
<organism evidence="1 2">
    <name type="scientific">Phytophthora kernoviae</name>
    <dbReference type="NCBI Taxonomy" id="325452"/>
    <lineage>
        <taxon>Eukaryota</taxon>
        <taxon>Sar</taxon>
        <taxon>Stramenopiles</taxon>
        <taxon>Oomycota</taxon>
        <taxon>Peronosporomycetes</taxon>
        <taxon>Peronosporales</taxon>
        <taxon>Peronosporaceae</taxon>
        <taxon>Phytophthora</taxon>
    </lineage>
</organism>
<name>A0A3F2RT62_9STRA</name>
<evidence type="ECO:0000313" key="2">
    <source>
        <dbReference type="Proteomes" id="UP000277300"/>
    </source>
</evidence>
<dbReference type="EMBL" id="MBDO02000090">
    <property type="protein sequence ID" value="RLN63691.1"/>
    <property type="molecule type" value="Genomic_DNA"/>
</dbReference>
<protein>
    <submittedName>
        <fullName evidence="1">Uncharacterized protein</fullName>
    </submittedName>
</protein>
<sequence length="157" mass="17606">MTGSSSKLPPVPTQTRDLYHPTFQRHDGNLVLELRRSGIPRCNCQATPITAVADAHLPFTVDVVMLARLDTARDFLMLDQWDVKRIVYELKPDTIADVDSFQGFVEYLKRGREGNALAGVALEMHAQGYKIFILPPGQVARTFGYDGDMMLAILRSR</sequence>